<proteinExistence type="predicted"/>
<feature type="domain" description="CNNM transmembrane" evidence="10">
    <location>
        <begin position="35"/>
        <end position="215"/>
    </location>
</feature>
<evidence type="ECO:0000256" key="3">
    <source>
        <dbReference type="ARBA" id="ARBA00022737"/>
    </source>
</evidence>
<keyword evidence="2 6" id="KW-0812">Transmembrane</keyword>
<evidence type="ECO:0000256" key="5">
    <source>
        <dbReference type="ARBA" id="ARBA00023136"/>
    </source>
</evidence>
<evidence type="ECO:0000259" key="10">
    <source>
        <dbReference type="PROSITE" id="PS51846"/>
    </source>
</evidence>
<evidence type="ECO:0000256" key="7">
    <source>
        <dbReference type="SAM" id="MobiDB-lite"/>
    </source>
</evidence>
<evidence type="ECO:0000313" key="12">
    <source>
        <dbReference type="Proteomes" id="UP000016930"/>
    </source>
</evidence>
<evidence type="ECO:0000256" key="8">
    <source>
        <dbReference type="SAM" id="Phobius"/>
    </source>
</evidence>
<keyword evidence="3" id="KW-0677">Repeat</keyword>
<evidence type="ECO:0000313" key="11">
    <source>
        <dbReference type="EMBL" id="EMD41482.1"/>
    </source>
</evidence>
<sequence length="491" mass="53293">MLLVTVLSVLRAVVAHPLFSAAETPAFNGDDEPMDAETFSYKLIISIGLVLAGGVFAGLTLGLMGLDALHLRVLAASSDEPKERKDAQKVLHLLSYGRHWVLVVLLLGNVIVNESLPIFLDSALGGGLAAIAISTTMIGEIIPQAVSVRYGLSIGASCAPIVLAMMFIFAPIAWPIAKLLDYVLGRDEAHTYKKAELKSFLAFHRQGEEPLRDEEIRILSGVLDLVNKSVEAIMTPMQDVVTISADTVLDHDAVDFILRSGYSRIPVHQPGRPLAFIGLLLIKKLSVYDPSQCLPVSKFPLSILPEASPSINCFQALDYFQTGRAHLLLLSGTPGEEGGAIGVVTLEDIIEEMISEEIVDETDRYEDNQSKRAARRLKDAKIMRGCVPLHSRPSQLFTDSFVRSLLYSIVEYRVSRANSRATIDRSPLLESYDVSPIIDGEEGAPATPREVPGKPEVPSKLRDDGLLNGTTHPQYGSLVVGSPISGTETHL</sequence>
<dbReference type="Pfam" id="PF01595">
    <property type="entry name" value="CNNM"/>
    <property type="match status" value="1"/>
</dbReference>
<feature type="region of interest" description="Disordered" evidence="7">
    <location>
        <begin position="439"/>
        <end position="458"/>
    </location>
</feature>
<feature type="transmembrane region" description="Helical" evidence="8">
    <location>
        <begin position="150"/>
        <end position="174"/>
    </location>
</feature>
<protein>
    <recommendedName>
        <fullName evidence="10">CNNM transmembrane domain-containing protein</fullName>
    </recommendedName>
</protein>
<dbReference type="Gene3D" id="3.10.580.10">
    <property type="entry name" value="CBS-domain"/>
    <property type="match status" value="1"/>
</dbReference>
<accession>M2RSR8</accession>
<keyword evidence="9" id="KW-0732">Signal</keyword>
<dbReference type="InterPro" id="IPR045095">
    <property type="entry name" value="ACDP"/>
</dbReference>
<evidence type="ECO:0000256" key="4">
    <source>
        <dbReference type="ARBA" id="ARBA00022989"/>
    </source>
</evidence>
<keyword evidence="4 6" id="KW-1133">Transmembrane helix</keyword>
<dbReference type="OrthoDB" id="5353557at2759"/>
<keyword evidence="12" id="KW-1185">Reference proteome</keyword>
<feature type="chain" id="PRO_5012655397" description="CNNM transmembrane domain-containing protein" evidence="9">
    <location>
        <begin position="16"/>
        <end position="491"/>
    </location>
</feature>
<dbReference type="SUPFAM" id="SSF54631">
    <property type="entry name" value="CBS-domain pair"/>
    <property type="match status" value="1"/>
</dbReference>
<feature type="region of interest" description="Disordered" evidence="7">
    <location>
        <begin position="463"/>
        <end position="491"/>
    </location>
</feature>
<dbReference type="PANTHER" id="PTHR12064:SF97">
    <property type="entry name" value="METAL TRANSPORTER CNNM-5"/>
    <property type="match status" value="1"/>
</dbReference>
<organism evidence="11 12">
    <name type="scientific">Ceriporiopsis subvermispora (strain B)</name>
    <name type="common">White-rot fungus</name>
    <name type="synonym">Gelatoporia subvermispora</name>
    <dbReference type="NCBI Taxonomy" id="914234"/>
    <lineage>
        <taxon>Eukaryota</taxon>
        <taxon>Fungi</taxon>
        <taxon>Dikarya</taxon>
        <taxon>Basidiomycota</taxon>
        <taxon>Agaricomycotina</taxon>
        <taxon>Agaricomycetes</taxon>
        <taxon>Polyporales</taxon>
        <taxon>Gelatoporiaceae</taxon>
        <taxon>Gelatoporia</taxon>
    </lineage>
</organism>
<evidence type="ECO:0000256" key="1">
    <source>
        <dbReference type="ARBA" id="ARBA00004141"/>
    </source>
</evidence>
<dbReference type="GO" id="GO:0016020">
    <property type="term" value="C:membrane"/>
    <property type="evidence" value="ECO:0007669"/>
    <property type="project" value="UniProtKB-SubCell"/>
</dbReference>
<evidence type="ECO:0000256" key="9">
    <source>
        <dbReference type="SAM" id="SignalP"/>
    </source>
</evidence>
<dbReference type="Proteomes" id="UP000016930">
    <property type="component" value="Unassembled WGS sequence"/>
</dbReference>
<dbReference type="InterPro" id="IPR002550">
    <property type="entry name" value="CNNM"/>
</dbReference>
<feature type="transmembrane region" description="Helical" evidence="8">
    <location>
        <begin position="39"/>
        <end position="69"/>
    </location>
</feature>
<evidence type="ECO:0000256" key="6">
    <source>
        <dbReference type="PROSITE-ProRule" id="PRU01193"/>
    </source>
</evidence>
<gene>
    <name evidence="11" type="ORF">CERSUDRAFT_42132</name>
</gene>
<dbReference type="PANTHER" id="PTHR12064">
    <property type="entry name" value="METAL TRANSPORTER CNNM"/>
    <property type="match status" value="1"/>
</dbReference>
<dbReference type="GO" id="GO:0030026">
    <property type="term" value="P:intracellular manganese ion homeostasis"/>
    <property type="evidence" value="ECO:0007669"/>
    <property type="project" value="TreeGrafter"/>
</dbReference>
<name>M2RSR8_CERS8</name>
<dbReference type="PROSITE" id="PS51846">
    <property type="entry name" value="CNNM"/>
    <property type="match status" value="1"/>
</dbReference>
<evidence type="ECO:0000256" key="2">
    <source>
        <dbReference type="ARBA" id="ARBA00022692"/>
    </source>
</evidence>
<reference evidence="11 12" key="1">
    <citation type="journal article" date="2012" name="Proc. Natl. Acad. Sci. U.S.A.">
        <title>Comparative genomics of Ceriporiopsis subvermispora and Phanerochaete chrysosporium provide insight into selective ligninolysis.</title>
        <authorList>
            <person name="Fernandez-Fueyo E."/>
            <person name="Ruiz-Duenas F.J."/>
            <person name="Ferreira P."/>
            <person name="Floudas D."/>
            <person name="Hibbett D.S."/>
            <person name="Canessa P."/>
            <person name="Larrondo L.F."/>
            <person name="James T.Y."/>
            <person name="Seelenfreund D."/>
            <person name="Lobos S."/>
            <person name="Polanco R."/>
            <person name="Tello M."/>
            <person name="Honda Y."/>
            <person name="Watanabe T."/>
            <person name="Watanabe T."/>
            <person name="Ryu J.S."/>
            <person name="Kubicek C.P."/>
            <person name="Schmoll M."/>
            <person name="Gaskell J."/>
            <person name="Hammel K.E."/>
            <person name="St John F.J."/>
            <person name="Vanden Wymelenberg A."/>
            <person name="Sabat G."/>
            <person name="Splinter BonDurant S."/>
            <person name="Syed K."/>
            <person name="Yadav J.S."/>
            <person name="Doddapaneni H."/>
            <person name="Subramanian V."/>
            <person name="Lavin J.L."/>
            <person name="Oguiza J.A."/>
            <person name="Perez G."/>
            <person name="Pisabarro A.G."/>
            <person name="Ramirez L."/>
            <person name="Santoyo F."/>
            <person name="Master E."/>
            <person name="Coutinho P.M."/>
            <person name="Henrissat B."/>
            <person name="Lombard V."/>
            <person name="Magnuson J.K."/>
            <person name="Kuees U."/>
            <person name="Hori C."/>
            <person name="Igarashi K."/>
            <person name="Samejima M."/>
            <person name="Held B.W."/>
            <person name="Barry K.W."/>
            <person name="LaButti K.M."/>
            <person name="Lapidus A."/>
            <person name="Lindquist E.A."/>
            <person name="Lucas S.M."/>
            <person name="Riley R."/>
            <person name="Salamov A.A."/>
            <person name="Hoffmeister D."/>
            <person name="Schwenk D."/>
            <person name="Hadar Y."/>
            <person name="Yarden O."/>
            <person name="de Vries R.P."/>
            <person name="Wiebenga A."/>
            <person name="Stenlid J."/>
            <person name="Eastwood D."/>
            <person name="Grigoriev I.V."/>
            <person name="Berka R.M."/>
            <person name="Blanchette R.A."/>
            <person name="Kersten P."/>
            <person name="Martinez A.T."/>
            <person name="Vicuna R."/>
            <person name="Cullen D."/>
        </authorList>
    </citation>
    <scope>NUCLEOTIDE SEQUENCE [LARGE SCALE GENOMIC DNA]</scope>
    <source>
        <strain evidence="11 12">B</strain>
    </source>
</reference>
<dbReference type="GO" id="GO:0010960">
    <property type="term" value="P:magnesium ion homeostasis"/>
    <property type="evidence" value="ECO:0007669"/>
    <property type="project" value="InterPro"/>
</dbReference>
<dbReference type="FunFam" id="3.10.580.10:FF:000006">
    <property type="entry name" value="DUF21 and CBS domain protein"/>
    <property type="match status" value="1"/>
</dbReference>
<feature type="signal peptide" evidence="9">
    <location>
        <begin position="1"/>
        <end position="15"/>
    </location>
</feature>
<dbReference type="GO" id="GO:0005737">
    <property type="term" value="C:cytoplasm"/>
    <property type="evidence" value="ECO:0007669"/>
    <property type="project" value="TreeGrafter"/>
</dbReference>
<comment type="subcellular location">
    <subcellularLocation>
        <location evidence="1">Membrane</location>
        <topology evidence="1">Multi-pass membrane protein</topology>
    </subcellularLocation>
</comment>
<feature type="transmembrane region" description="Helical" evidence="8">
    <location>
        <begin position="118"/>
        <end position="138"/>
    </location>
</feature>
<dbReference type="HOGENOM" id="CLU_011310_0_3_1"/>
<feature type="transmembrane region" description="Helical" evidence="8">
    <location>
        <begin position="90"/>
        <end position="112"/>
    </location>
</feature>
<dbReference type="STRING" id="914234.M2RSR8"/>
<keyword evidence="5 6" id="KW-0472">Membrane</keyword>
<dbReference type="InterPro" id="IPR046342">
    <property type="entry name" value="CBS_dom_sf"/>
</dbReference>
<dbReference type="EMBL" id="KB445791">
    <property type="protein sequence ID" value="EMD41482.1"/>
    <property type="molecule type" value="Genomic_DNA"/>
</dbReference>
<dbReference type="AlphaFoldDB" id="M2RSR8"/>